<dbReference type="AlphaFoldDB" id="A0A1C3JA24"/>
<proteinExistence type="predicted"/>
<dbReference type="PANTHER" id="PTHR38978">
    <property type="entry name" value="DUF2787 DOMAIN-CONTAINING PROTEIN"/>
    <property type="match status" value="1"/>
</dbReference>
<evidence type="ECO:0000313" key="1">
    <source>
        <dbReference type="EMBL" id="SBT11945.1"/>
    </source>
</evidence>
<organism evidence="1 2">
    <name type="scientific">Vibrio celticus</name>
    <dbReference type="NCBI Taxonomy" id="446372"/>
    <lineage>
        <taxon>Bacteria</taxon>
        <taxon>Pseudomonadati</taxon>
        <taxon>Pseudomonadota</taxon>
        <taxon>Gammaproteobacteria</taxon>
        <taxon>Vibrionales</taxon>
        <taxon>Vibrionaceae</taxon>
        <taxon>Vibrio</taxon>
    </lineage>
</organism>
<keyword evidence="2" id="KW-1185">Reference proteome</keyword>
<dbReference type="Pfam" id="PF10980">
    <property type="entry name" value="DUF2787"/>
    <property type="match status" value="1"/>
</dbReference>
<protein>
    <recommendedName>
        <fullName evidence="3">DUF2787 domain-containing protein</fullName>
    </recommendedName>
</protein>
<dbReference type="RefSeq" id="WP_065675564.1">
    <property type="nucleotide sequence ID" value="NZ_AP025463.1"/>
</dbReference>
<sequence>MPAATKIQTMQFHPCVLPISTRFHNAITKQVQEASLDYYSDTLTINFRDTSYNAEAGGYHPVEIMIRNEGDKWRLCYITDFAYSGGVYPELAIELDFNIESNIFRQMFLAPCALAHREVKSFYRTWEGNFLEYLSDGVFDQIKVTKI</sequence>
<reference evidence="2" key="1">
    <citation type="submission" date="2016-06" db="EMBL/GenBank/DDBJ databases">
        <authorList>
            <person name="Rodrigo-Torres L."/>
            <person name="Arahal D.R."/>
        </authorList>
    </citation>
    <scope>NUCLEOTIDE SEQUENCE [LARGE SCALE GENOMIC DNA]</scope>
    <source>
        <strain evidence="2">CECT 7224</strain>
    </source>
</reference>
<evidence type="ECO:0008006" key="3">
    <source>
        <dbReference type="Google" id="ProtNLM"/>
    </source>
</evidence>
<dbReference type="InterPro" id="IPR021248">
    <property type="entry name" value="DUF2787"/>
</dbReference>
<dbReference type="PANTHER" id="PTHR38978:SF2">
    <property type="entry name" value="DUF2787 DOMAIN-CONTAINING PROTEIN"/>
    <property type="match status" value="1"/>
</dbReference>
<name>A0A1C3JA24_9VIBR</name>
<gene>
    <name evidence="1" type="ORF">VCE7224_00679</name>
</gene>
<dbReference type="Gene3D" id="3.10.450.430">
    <property type="entry name" value="Protein of unknown function DUF2787"/>
    <property type="match status" value="1"/>
</dbReference>
<evidence type="ECO:0000313" key="2">
    <source>
        <dbReference type="Proteomes" id="UP000092819"/>
    </source>
</evidence>
<accession>A0A1C3JA24</accession>
<dbReference type="Proteomes" id="UP000092819">
    <property type="component" value="Unassembled WGS sequence"/>
</dbReference>
<dbReference type="EMBL" id="FLQZ01000013">
    <property type="protein sequence ID" value="SBT11945.1"/>
    <property type="molecule type" value="Genomic_DNA"/>
</dbReference>